<evidence type="ECO:0008006" key="4">
    <source>
        <dbReference type="Google" id="ProtNLM"/>
    </source>
</evidence>
<dbReference type="EMBL" id="JAVFKY010000002">
    <property type="protein sequence ID" value="KAK5581129.1"/>
    <property type="molecule type" value="Genomic_DNA"/>
</dbReference>
<dbReference type="PANTHER" id="PTHR32134:SF180">
    <property type="entry name" value="FNIP REPEAT-CONTAINING PROTEIN"/>
    <property type="match status" value="1"/>
</dbReference>
<protein>
    <recommendedName>
        <fullName evidence="4">FNIP repeat-containing protein</fullName>
    </recommendedName>
</protein>
<proteinExistence type="predicted"/>
<dbReference type="AlphaFoldDB" id="A0AAN7TWH7"/>
<dbReference type="Pfam" id="PF05725">
    <property type="entry name" value="FNIP"/>
    <property type="match status" value="2"/>
</dbReference>
<dbReference type="InterPro" id="IPR051251">
    <property type="entry name" value="STK_FNIP-Repeat"/>
</dbReference>
<accession>A0AAN7TWH7</accession>
<evidence type="ECO:0000313" key="3">
    <source>
        <dbReference type="Proteomes" id="UP001344447"/>
    </source>
</evidence>
<comment type="caution">
    <text evidence="2">The sequence shown here is derived from an EMBL/GenBank/DDBJ whole genome shotgun (WGS) entry which is preliminary data.</text>
</comment>
<evidence type="ECO:0000313" key="2">
    <source>
        <dbReference type="EMBL" id="KAK5581129.1"/>
    </source>
</evidence>
<dbReference type="PANTHER" id="PTHR32134">
    <property type="entry name" value="FNIP REPEAT-CONTAINING PROTEIN"/>
    <property type="match status" value="1"/>
</dbReference>
<keyword evidence="3" id="KW-1185">Reference proteome</keyword>
<organism evidence="2 3">
    <name type="scientific">Dictyostelium firmibasis</name>
    <dbReference type="NCBI Taxonomy" id="79012"/>
    <lineage>
        <taxon>Eukaryota</taxon>
        <taxon>Amoebozoa</taxon>
        <taxon>Evosea</taxon>
        <taxon>Eumycetozoa</taxon>
        <taxon>Dictyostelia</taxon>
        <taxon>Dictyosteliales</taxon>
        <taxon>Dictyosteliaceae</taxon>
        <taxon>Dictyostelium</taxon>
    </lineage>
</organism>
<dbReference type="Proteomes" id="UP001344447">
    <property type="component" value="Unassembled WGS sequence"/>
</dbReference>
<keyword evidence="1" id="KW-0677">Repeat</keyword>
<dbReference type="InterPro" id="IPR008615">
    <property type="entry name" value="FNIP"/>
</dbReference>
<name>A0AAN7TWH7_9MYCE</name>
<evidence type="ECO:0000256" key="1">
    <source>
        <dbReference type="ARBA" id="ARBA00022737"/>
    </source>
</evidence>
<sequence>MKDELFFNIWRNKFIRNEISKQLLFIVNEFKSFNSKKEIIDYEWIEFVKNIQYRGKETLEVGDLPTNGIIYSLFYSSVGEILPNSLPQTIRELEIDFLLLNHYKFIRDTIPNCLRSLTITSFIIGHSITICSNCLPETLKSLVIVAPKLFIEDGSLPNSLESLYLMDMEVVDFKQSIFKDFEKSELIDLSIQCENGTIGNQSFSNRLTSLIYSFRGYSSPTLIKKEFFQSPSSIEFLEIRLKNELQKFGDQVIPITTKNLHISLENSDQKICKNLIPQSVESLGFFFKTFRPNHDLIEPFSIPLSVKKIEINENYNVPIKLNIFPQNLKELKFCCNFNQPLDEPGIFPNSLTSLVLPRGFNQNILPGVLPSSLEYLWFFSPLLKPIESNILPSNLKALYLKEGLNLHDIISNPLSLDPSLNILKVR</sequence>
<reference evidence="2 3" key="1">
    <citation type="submission" date="2023-11" db="EMBL/GenBank/DDBJ databases">
        <title>Dfirmibasis_genome.</title>
        <authorList>
            <person name="Edelbroek B."/>
            <person name="Kjellin J."/>
            <person name="Jerlstrom-Hultqvist J."/>
            <person name="Soderbom F."/>
        </authorList>
    </citation>
    <scope>NUCLEOTIDE SEQUENCE [LARGE SCALE GENOMIC DNA]</scope>
    <source>
        <strain evidence="2 3">TNS-C-14</strain>
    </source>
</reference>
<gene>
    <name evidence="2" type="ORF">RB653_001157</name>
</gene>